<dbReference type="EMBL" id="BDGJ01000073">
    <property type="protein sequence ID" value="GAW92376.1"/>
    <property type="molecule type" value="Genomic_DNA"/>
</dbReference>
<dbReference type="Proteomes" id="UP000197032">
    <property type="component" value="Unassembled WGS sequence"/>
</dbReference>
<keyword evidence="3" id="KW-1185">Reference proteome</keyword>
<name>A0A1Z5HS77_9FIRM</name>
<reference evidence="3" key="1">
    <citation type="journal article" date="2017" name="Appl. Environ. Microbiol.">
        <title>Genomic analysis of Calderihabitans maritimus KKC1, a thermophilic hydrogenogenic carboxydotrophic bacterium isolated from marine sediment.</title>
        <authorList>
            <person name="Omae K."/>
            <person name="Yoneda Y."/>
            <person name="Fukuyama Y."/>
            <person name="Yoshida T."/>
            <person name="Sako Y."/>
        </authorList>
    </citation>
    <scope>NUCLEOTIDE SEQUENCE [LARGE SCALE GENOMIC DNA]</scope>
    <source>
        <strain evidence="3">KKC1</strain>
    </source>
</reference>
<evidence type="ECO:0000313" key="3">
    <source>
        <dbReference type="Proteomes" id="UP000197032"/>
    </source>
</evidence>
<keyword evidence="1" id="KW-0812">Transmembrane</keyword>
<keyword evidence="1" id="KW-0472">Membrane</keyword>
<evidence type="ECO:0000313" key="2">
    <source>
        <dbReference type="EMBL" id="GAW92376.1"/>
    </source>
</evidence>
<gene>
    <name evidence="2" type="ORF">KKC1_15310</name>
</gene>
<dbReference type="AlphaFoldDB" id="A0A1Z5HS77"/>
<comment type="caution">
    <text evidence="2">The sequence shown here is derived from an EMBL/GenBank/DDBJ whole genome shotgun (WGS) entry which is preliminary data.</text>
</comment>
<sequence length="43" mass="4486">MGLETALKVRGIKKVKAHIILCCITLVAAVIAVNTPVKAQKAA</sequence>
<keyword evidence="1" id="KW-1133">Transmembrane helix</keyword>
<protein>
    <submittedName>
        <fullName evidence="2">Transposase</fullName>
    </submittedName>
</protein>
<evidence type="ECO:0000256" key="1">
    <source>
        <dbReference type="SAM" id="Phobius"/>
    </source>
</evidence>
<feature type="transmembrane region" description="Helical" evidence="1">
    <location>
        <begin position="17"/>
        <end position="37"/>
    </location>
</feature>
<organism evidence="2 3">
    <name type="scientific">Calderihabitans maritimus</name>
    <dbReference type="NCBI Taxonomy" id="1246530"/>
    <lineage>
        <taxon>Bacteria</taxon>
        <taxon>Bacillati</taxon>
        <taxon>Bacillota</taxon>
        <taxon>Clostridia</taxon>
        <taxon>Neomoorellales</taxon>
        <taxon>Calderihabitantaceae</taxon>
        <taxon>Calderihabitans</taxon>
    </lineage>
</organism>
<proteinExistence type="predicted"/>
<accession>A0A1Z5HS77</accession>